<dbReference type="InterPro" id="IPR011645">
    <property type="entry name" value="HNOB_dom_associated"/>
</dbReference>
<organism evidence="14 15">
    <name type="scientific">Zootermopsis nevadensis</name>
    <name type="common">Dampwood termite</name>
    <dbReference type="NCBI Taxonomy" id="136037"/>
    <lineage>
        <taxon>Eukaryota</taxon>
        <taxon>Metazoa</taxon>
        <taxon>Ecdysozoa</taxon>
        <taxon>Arthropoda</taxon>
        <taxon>Hexapoda</taxon>
        <taxon>Insecta</taxon>
        <taxon>Pterygota</taxon>
        <taxon>Neoptera</taxon>
        <taxon>Polyneoptera</taxon>
        <taxon>Dictyoptera</taxon>
        <taxon>Blattodea</taxon>
        <taxon>Blattoidea</taxon>
        <taxon>Termitoidae</taxon>
        <taxon>Termopsidae</taxon>
        <taxon>Zootermopsis</taxon>
    </lineage>
</organism>
<evidence type="ECO:0000256" key="7">
    <source>
        <dbReference type="ARBA" id="ARBA00023136"/>
    </source>
</evidence>
<keyword evidence="3 12" id="KW-0812">Transmembrane</keyword>
<feature type="domain" description="Guanylate cyclase" evidence="13">
    <location>
        <begin position="443"/>
        <end position="579"/>
    </location>
</feature>
<dbReference type="FunCoup" id="A0A067R2X5">
    <property type="interactions" value="6"/>
</dbReference>
<keyword evidence="6 12" id="KW-1133">Transmembrane helix</keyword>
<dbReference type="CDD" id="cd07302">
    <property type="entry name" value="CHD"/>
    <property type="match status" value="1"/>
</dbReference>
<dbReference type="AlphaFoldDB" id="A0A067R2X5"/>
<keyword evidence="4" id="KW-0732">Signal</keyword>
<dbReference type="PANTHER" id="PTHR11920">
    <property type="entry name" value="GUANYLYL CYCLASE"/>
    <property type="match status" value="1"/>
</dbReference>
<dbReference type="PROSITE" id="PS00452">
    <property type="entry name" value="GUANYLATE_CYCLASE_1"/>
    <property type="match status" value="1"/>
</dbReference>
<dbReference type="SUPFAM" id="SSF55073">
    <property type="entry name" value="Nucleotide cyclase"/>
    <property type="match status" value="1"/>
</dbReference>
<dbReference type="Gene3D" id="3.30.70.1230">
    <property type="entry name" value="Nucleotide cyclase"/>
    <property type="match status" value="1"/>
</dbReference>
<evidence type="ECO:0000256" key="10">
    <source>
        <dbReference type="ARBA" id="ARBA00023293"/>
    </source>
</evidence>
<evidence type="ECO:0000256" key="3">
    <source>
        <dbReference type="ARBA" id="ARBA00022692"/>
    </source>
</evidence>
<accession>A0A067R2X5</accession>
<dbReference type="EC" id="4.6.1.2" evidence="2"/>
<feature type="transmembrane region" description="Helical" evidence="12">
    <location>
        <begin position="69"/>
        <end position="88"/>
    </location>
</feature>
<dbReference type="Gene3D" id="6.10.250.780">
    <property type="match status" value="1"/>
</dbReference>
<dbReference type="STRING" id="136037.A0A067R2X5"/>
<dbReference type="GO" id="GO:0004016">
    <property type="term" value="F:adenylate cyclase activity"/>
    <property type="evidence" value="ECO:0007669"/>
    <property type="project" value="TreeGrafter"/>
</dbReference>
<proteinExistence type="inferred from homology"/>
<keyword evidence="5" id="KW-0547">Nucleotide-binding</keyword>
<dbReference type="SMART" id="SM00044">
    <property type="entry name" value="CYCc"/>
    <property type="match status" value="1"/>
</dbReference>
<dbReference type="InterPro" id="IPR001054">
    <property type="entry name" value="A/G_cyclase"/>
</dbReference>
<keyword evidence="15" id="KW-1185">Reference proteome</keyword>
<feature type="transmembrane region" description="Helical" evidence="12">
    <location>
        <begin position="364"/>
        <end position="384"/>
    </location>
</feature>
<evidence type="ECO:0000256" key="12">
    <source>
        <dbReference type="SAM" id="Phobius"/>
    </source>
</evidence>
<evidence type="ECO:0000256" key="8">
    <source>
        <dbReference type="ARBA" id="ARBA00023180"/>
    </source>
</evidence>
<evidence type="ECO:0000256" key="9">
    <source>
        <dbReference type="ARBA" id="ARBA00023239"/>
    </source>
</evidence>
<name>A0A067R2X5_ZOONE</name>
<keyword evidence="7 12" id="KW-0472">Membrane</keyword>
<dbReference type="GO" id="GO:0035556">
    <property type="term" value="P:intracellular signal transduction"/>
    <property type="evidence" value="ECO:0007669"/>
    <property type="project" value="InterPro"/>
</dbReference>
<dbReference type="InParanoid" id="A0A067R2X5"/>
<dbReference type="Proteomes" id="UP000027135">
    <property type="component" value="Unassembled WGS sequence"/>
</dbReference>
<evidence type="ECO:0000256" key="5">
    <source>
        <dbReference type="ARBA" id="ARBA00022741"/>
    </source>
</evidence>
<protein>
    <recommendedName>
        <fullName evidence="2">guanylate cyclase</fullName>
        <ecNumber evidence="2">4.6.1.2</ecNumber>
    </recommendedName>
</protein>
<comment type="similarity">
    <text evidence="11">Belongs to the adenylyl cyclase class-4/guanylyl cyclase family.</text>
</comment>
<dbReference type="GO" id="GO:0004383">
    <property type="term" value="F:guanylate cyclase activity"/>
    <property type="evidence" value="ECO:0007669"/>
    <property type="project" value="UniProtKB-EC"/>
</dbReference>
<reference evidence="14 15" key="1">
    <citation type="journal article" date="2014" name="Nat. Commun.">
        <title>Molecular traces of alternative social organization in a termite genome.</title>
        <authorList>
            <person name="Terrapon N."/>
            <person name="Li C."/>
            <person name="Robertson H.M."/>
            <person name="Ji L."/>
            <person name="Meng X."/>
            <person name="Booth W."/>
            <person name="Chen Z."/>
            <person name="Childers C.P."/>
            <person name="Glastad K.M."/>
            <person name="Gokhale K."/>
            <person name="Gowin J."/>
            <person name="Gronenberg W."/>
            <person name="Hermansen R.A."/>
            <person name="Hu H."/>
            <person name="Hunt B.G."/>
            <person name="Huylmans A.K."/>
            <person name="Khalil S.M."/>
            <person name="Mitchell R.D."/>
            <person name="Munoz-Torres M.C."/>
            <person name="Mustard J.A."/>
            <person name="Pan H."/>
            <person name="Reese J.T."/>
            <person name="Scharf M.E."/>
            <person name="Sun F."/>
            <person name="Vogel H."/>
            <person name="Xiao J."/>
            <person name="Yang W."/>
            <person name="Yang Z."/>
            <person name="Yang Z."/>
            <person name="Zhou J."/>
            <person name="Zhu J."/>
            <person name="Brent C.S."/>
            <person name="Elsik C.G."/>
            <person name="Goodisman M.A."/>
            <person name="Liberles D.A."/>
            <person name="Roe R.M."/>
            <person name="Vargo E.L."/>
            <person name="Vilcinskas A."/>
            <person name="Wang J."/>
            <person name="Bornberg-Bauer E."/>
            <person name="Korb J."/>
            <person name="Zhang G."/>
            <person name="Liebig J."/>
        </authorList>
    </citation>
    <scope>NUCLEOTIDE SEQUENCE [LARGE SCALE GENOMIC DNA]</scope>
    <source>
        <tissue evidence="14">Whole organism</tissue>
    </source>
</reference>
<dbReference type="EMBL" id="KK853042">
    <property type="protein sequence ID" value="KDR12136.1"/>
    <property type="molecule type" value="Genomic_DNA"/>
</dbReference>
<keyword evidence="10" id="KW-0141">cGMP biosynthesis</keyword>
<evidence type="ECO:0000313" key="15">
    <source>
        <dbReference type="Proteomes" id="UP000027135"/>
    </source>
</evidence>
<sequence length="660" mass="74262">MSNLRSVSLRFQMAHRGRYGTTTPMAADNNSVRSVSSEDVSYAGVRGQCCVKAANPAYKRGRRLQLMQMLVLPFIPILALIIQTAITLHEIIIYRQEVSDIEAQVTIATDLGKVVTQMQLERSEVAFFIFTNGSTLRSGLDHRFALTNQALSNMSTWPPVKVPETENSTVLLDNKSTFLNRLNDFRSNVSDSSILEVLHWYTSVNAALLDHLTNQIKETDNSGVWRYLISFKNLLRSIENIGISMVYGINYFARGELHNSSYIHYVRHEALGNDLLNSSLNYVPSLRQLYRDLTTRMDDYGNIRTRKEEILSNSRRNKSHEIAKIYFDNMASYVDELRKLQSVLRAKIRDYVNSNLLDASHKEAYGIAILVLVLLVSPIIIVLVRNAVATIQMYSANLAQKAKELKKEKRISDTLLFQMLPPSVAQQLKQTQQVPAEFYASVTVYFSDIVGFTEIAAISTPLEVVTFLNSIYKMFDARIECYDVYKVETIGDSYMVASGLPVKNGEVKGTGDKHVTEIATMALDLLAGSVMFKIPHRPNERLQIRSGVHTGPVVAGIVGTKMPRYCLFGDTVNTASRMESTGEALRIHISAEVKHALDAVGGFRTEHRGLVDVKGKGLMDTYWLACKDGGITRSADFDVPALFDDDQPMFIRRLREEYYI</sequence>
<dbReference type="Pfam" id="PF07701">
    <property type="entry name" value="HNOBA"/>
    <property type="match status" value="1"/>
</dbReference>
<dbReference type="GO" id="GO:0007168">
    <property type="term" value="P:receptor guanylyl cyclase signaling pathway"/>
    <property type="evidence" value="ECO:0007669"/>
    <property type="project" value="TreeGrafter"/>
</dbReference>
<dbReference type="InterPro" id="IPR029787">
    <property type="entry name" value="Nucleotide_cyclase"/>
</dbReference>
<dbReference type="InterPro" id="IPR050401">
    <property type="entry name" value="Cyclic_nucleotide_synthase"/>
</dbReference>
<keyword evidence="14" id="KW-0675">Receptor</keyword>
<keyword evidence="9 11" id="KW-0456">Lyase</keyword>
<dbReference type="PROSITE" id="PS50125">
    <property type="entry name" value="GUANYLATE_CYCLASE_2"/>
    <property type="match status" value="1"/>
</dbReference>
<evidence type="ECO:0000256" key="1">
    <source>
        <dbReference type="ARBA" id="ARBA00004479"/>
    </source>
</evidence>
<dbReference type="Pfam" id="PF00211">
    <property type="entry name" value="Guanylate_cyc"/>
    <property type="match status" value="1"/>
</dbReference>
<dbReference type="GO" id="GO:0001653">
    <property type="term" value="F:peptide receptor activity"/>
    <property type="evidence" value="ECO:0007669"/>
    <property type="project" value="TreeGrafter"/>
</dbReference>
<dbReference type="FunFam" id="3.30.70.1230:FF:000028">
    <property type="entry name" value="Guanylate cyclase"/>
    <property type="match status" value="1"/>
</dbReference>
<evidence type="ECO:0000259" key="13">
    <source>
        <dbReference type="PROSITE" id="PS50125"/>
    </source>
</evidence>
<evidence type="ECO:0000256" key="4">
    <source>
        <dbReference type="ARBA" id="ARBA00022729"/>
    </source>
</evidence>
<evidence type="ECO:0000256" key="6">
    <source>
        <dbReference type="ARBA" id="ARBA00022989"/>
    </source>
</evidence>
<dbReference type="Pfam" id="PF08376">
    <property type="entry name" value="NIT"/>
    <property type="match status" value="1"/>
</dbReference>
<dbReference type="eggNOG" id="KOG1023">
    <property type="taxonomic scope" value="Eukaryota"/>
</dbReference>
<comment type="subcellular location">
    <subcellularLocation>
        <location evidence="1">Membrane</location>
        <topology evidence="1">Single-pass type I membrane protein</topology>
    </subcellularLocation>
</comment>
<dbReference type="GO" id="GO:0000166">
    <property type="term" value="F:nucleotide binding"/>
    <property type="evidence" value="ECO:0007669"/>
    <property type="project" value="UniProtKB-KW"/>
</dbReference>
<evidence type="ECO:0000256" key="11">
    <source>
        <dbReference type="RuleBase" id="RU000405"/>
    </source>
</evidence>
<dbReference type="GO" id="GO:0005886">
    <property type="term" value="C:plasma membrane"/>
    <property type="evidence" value="ECO:0007669"/>
    <property type="project" value="TreeGrafter"/>
</dbReference>
<dbReference type="PANTHER" id="PTHR11920:SF504">
    <property type="entry name" value="GUANYLATE CYCLASE"/>
    <property type="match status" value="1"/>
</dbReference>
<gene>
    <name evidence="14" type="ORF">L798_13890</name>
</gene>
<evidence type="ECO:0000256" key="2">
    <source>
        <dbReference type="ARBA" id="ARBA00012202"/>
    </source>
</evidence>
<keyword evidence="8" id="KW-0325">Glycoprotein</keyword>
<evidence type="ECO:0000313" key="14">
    <source>
        <dbReference type="EMBL" id="KDR12136.1"/>
    </source>
</evidence>
<dbReference type="InterPro" id="IPR013587">
    <property type="entry name" value="Nitrate/nitrite_sensing"/>
</dbReference>
<dbReference type="InterPro" id="IPR018297">
    <property type="entry name" value="A/G_cyclase_CS"/>
</dbReference>
<dbReference type="OMA" id="HRAKQMS"/>